<organism evidence="1 2">
    <name type="scientific">Desulfocapsa sulfexigens (strain DSM 10523 / SB164P1)</name>
    <dbReference type="NCBI Taxonomy" id="1167006"/>
    <lineage>
        <taxon>Bacteria</taxon>
        <taxon>Pseudomonadati</taxon>
        <taxon>Thermodesulfobacteriota</taxon>
        <taxon>Desulfobulbia</taxon>
        <taxon>Desulfobulbales</taxon>
        <taxon>Desulfocapsaceae</taxon>
        <taxon>Desulfocapsa</taxon>
    </lineage>
</organism>
<reference evidence="2" key="1">
    <citation type="journal article" date="2013" name="Stand. Genomic Sci.">
        <title>Complete genome sequence of Desulfocapsa sulfexigens, a marine deltaproteobacterium specialized in disproportionating inorganic sulfur compounds.</title>
        <authorList>
            <person name="Finster K.W."/>
            <person name="Kjeldsen K.U."/>
            <person name="Kube M."/>
            <person name="Reinhardt R."/>
            <person name="Mussmann M."/>
            <person name="Amann R."/>
            <person name="Schreiber L."/>
        </authorList>
    </citation>
    <scope>NUCLEOTIDE SEQUENCE [LARGE SCALE GENOMIC DNA]</scope>
    <source>
        <strain evidence="2">DSM 10523 / SB164P1</strain>
    </source>
</reference>
<dbReference type="AlphaFoldDB" id="M1P6Y2"/>
<dbReference type="HOGENOM" id="CLU_1076563_0_0_7"/>
<protein>
    <submittedName>
        <fullName evidence="1">Uncharacterized protein</fullName>
    </submittedName>
</protein>
<accession>M1P6Y2</accession>
<dbReference type="eggNOG" id="ENOG5033WXB">
    <property type="taxonomic scope" value="Bacteria"/>
</dbReference>
<name>M1P6Y2_DESSD</name>
<sequence length="259" mass="28687">MQKKIWLSAFNCSQETVQSVMGKLQSYGLAADGHFFTDDLDKMAWAAPRKQLVDHNVSMWLLVTSAESLQQPSFRYGLAMLALGVQAERGQDFPIVILQIGEDTIQPDTLPTPFANVKILPLANESYAAKLIAIVHTPLHKIQSEYRMDVYGIPNIGQWFEVGPLKGNWKGAIFGVSDGEIKLHAVGPAGQLPEKTVLNYPQQGLEITMGDQKFTAWGVQNEIDSSSSYYLKVAGSPKKIMFCPYSSEEETEAFIVSLQ</sequence>
<gene>
    <name evidence="1" type="ordered locus">UWK_02692</name>
</gene>
<evidence type="ECO:0000313" key="1">
    <source>
        <dbReference type="EMBL" id="AGF79228.1"/>
    </source>
</evidence>
<dbReference type="EMBL" id="CP003985">
    <property type="protein sequence ID" value="AGF79228.1"/>
    <property type="molecule type" value="Genomic_DNA"/>
</dbReference>
<dbReference type="STRING" id="1167006.UWK_02692"/>
<evidence type="ECO:0000313" key="2">
    <source>
        <dbReference type="Proteomes" id="UP000011721"/>
    </source>
</evidence>
<keyword evidence="2" id="KW-1185">Reference proteome</keyword>
<dbReference type="Proteomes" id="UP000011721">
    <property type="component" value="Chromosome"/>
</dbReference>
<proteinExistence type="predicted"/>
<dbReference type="RefSeq" id="WP_015404914.1">
    <property type="nucleotide sequence ID" value="NC_020304.1"/>
</dbReference>
<dbReference type="OrthoDB" id="5431200at2"/>
<dbReference type="KEGG" id="dsf:UWK_02692"/>